<sequence>MWRTVRSLHELSEEKEKEISVLRTKRREQFLQKKRIEDNNNFKEVNLEDINLFINGIKQKRIESYRCLESLLEDNETPYCIIQESGIIKLIIQNLIEEDETIVQNSLQLLNGYISFPESNKYTKDIIKQGFLSTIPKIIEFKSPITIKNLFYLICNIIFDCNEEDFNYTQIFGTFNIFQYIEKVIKLNYIYNLVPWMCKNLVLNQFVDGETILKAIELTTYLLQKDDDINIANDCIETLRLGLKRPETSHIASSETVCKSVIARVESGTIIRRTCFKYFFQLCFEDYIQVIDSTGIFNIFSSYLYSEDDELVKLLIGAIANCATTEDPNIMKKISNDFIPFAINKILNEFPNNQFDDLSRLLFNSCIWTETHNYEPTKNLILLYPNYTKAIYVSLTSFYSDDNLIALGLRAVSDLLMNITDLNLIEQFTDYGLDVFVDDIQYKSTSKRVVERANNIYQSWFAMSDSESGSEYENYFY</sequence>
<dbReference type="VEuPathDB" id="AmoebaDB:EHI_181150"/>
<proteinExistence type="predicted"/>
<dbReference type="Gene3D" id="1.25.10.10">
    <property type="entry name" value="Leucine-rich Repeat Variant"/>
    <property type="match status" value="2"/>
</dbReference>
<dbReference type="VEuPathDB" id="AmoebaDB:EHI5A_108800"/>
<name>A0A5K1UL59_ENTHI</name>
<dbReference type="InterPro" id="IPR016024">
    <property type="entry name" value="ARM-type_fold"/>
</dbReference>
<organism evidence="1 2">
    <name type="scientific">Entamoeba histolytica</name>
    <dbReference type="NCBI Taxonomy" id="5759"/>
    <lineage>
        <taxon>Eukaryota</taxon>
        <taxon>Amoebozoa</taxon>
        <taxon>Evosea</taxon>
        <taxon>Archamoebae</taxon>
        <taxon>Mastigamoebida</taxon>
        <taxon>Entamoebidae</taxon>
        <taxon>Entamoeba</taxon>
    </lineage>
</organism>
<gene>
    <name evidence="1" type="ORF">CL6EHI_181150</name>
</gene>
<evidence type="ECO:0000313" key="2">
    <source>
        <dbReference type="Proteomes" id="UP000078387"/>
    </source>
</evidence>
<reference evidence="1 2" key="1">
    <citation type="submission" date="2016-05" db="EMBL/GenBank/DDBJ databases">
        <title>First whole genome sequencing of Entamoeba histolytica HM1:IMSS-clone-6.</title>
        <authorList>
            <person name="Mukherjee Avik.K."/>
            <person name="Izumyama S."/>
            <person name="Nakada-Tsukui K."/>
            <person name="Nozaki T."/>
        </authorList>
    </citation>
    <scope>NUCLEOTIDE SEQUENCE [LARGE SCALE GENOMIC DNA]</scope>
    <source>
        <strain evidence="1 2">HM1:IMSS clone 6</strain>
    </source>
</reference>
<dbReference type="OMA" id="KDFIPFA"/>
<dbReference type="InterPro" id="IPR011989">
    <property type="entry name" value="ARM-like"/>
</dbReference>
<dbReference type="AlphaFoldDB" id="A0A5K1UL59"/>
<dbReference type="VEuPathDB" id="AmoebaDB:EHI8A_070870"/>
<protein>
    <recommendedName>
        <fullName evidence="3">Importin alpha</fullName>
    </recommendedName>
</protein>
<evidence type="ECO:0000313" key="1">
    <source>
        <dbReference type="EMBL" id="GAT96863.1"/>
    </source>
</evidence>
<dbReference type="Proteomes" id="UP000078387">
    <property type="component" value="Unassembled WGS sequence"/>
</dbReference>
<comment type="caution">
    <text evidence="1">The sequence shown here is derived from an EMBL/GenBank/DDBJ whole genome shotgun (WGS) entry which is preliminary data.</text>
</comment>
<dbReference type="VEuPathDB" id="AmoebaDB:EHI7A_064760"/>
<dbReference type="EMBL" id="BDEQ01000001">
    <property type="protein sequence ID" value="GAT96863.1"/>
    <property type="molecule type" value="Genomic_DNA"/>
</dbReference>
<dbReference type="VEuPathDB" id="AmoebaDB:KM1_126330"/>
<evidence type="ECO:0008006" key="3">
    <source>
        <dbReference type="Google" id="ProtNLM"/>
    </source>
</evidence>
<dbReference type="SUPFAM" id="SSF48371">
    <property type="entry name" value="ARM repeat"/>
    <property type="match status" value="1"/>
</dbReference>
<accession>A0A5K1UL59</accession>